<evidence type="ECO:0000313" key="1">
    <source>
        <dbReference type="EMBL" id="KAB8036968.1"/>
    </source>
</evidence>
<dbReference type="Proteomes" id="UP000437748">
    <property type="component" value="Unassembled WGS sequence"/>
</dbReference>
<dbReference type="InterPro" id="IPR016084">
    <property type="entry name" value="Haem_Oase-like_multi-hlx"/>
</dbReference>
<reference evidence="1 2" key="1">
    <citation type="submission" date="2019-10" db="EMBL/GenBank/DDBJ databases">
        <title>New species of Slilvanegrellaceae.</title>
        <authorList>
            <person name="Pitt A."/>
            <person name="Hahn M.W."/>
        </authorList>
    </citation>
    <scope>NUCLEOTIDE SEQUENCE [LARGE SCALE GENOMIC DNA]</scope>
    <source>
        <strain evidence="1 2">SP-Ram-0.45-NSY-1</strain>
    </source>
</reference>
<dbReference type="RefSeq" id="WP_153421384.1">
    <property type="nucleotide sequence ID" value="NZ_WFLM01000005.1"/>
</dbReference>
<organism evidence="1 2">
    <name type="scientific">Silvanigrella paludirubra</name>
    <dbReference type="NCBI Taxonomy" id="2499159"/>
    <lineage>
        <taxon>Bacteria</taxon>
        <taxon>Pseudomonadati</taxon>
        <taxon>Bdellovibrionota</taxon>
        <taxon>Oligoflexia</taxon>
        <taxon>Silvanigrellales</taxon>
        <taxon>Silvanigrellaceae</taxon>
        <taxon>Silvanigrella</taxon>
    </lineage>
</organism>
<protein>
    <recommendedName>
        <fullName evidence="3">Iron-containing redox enzyme family protein</fullName>
    </recommendedName>
</protein>
<name>A0A6N6VP72_9BACT</name>
<dbReference type="AlphaFoldDB" id="A0A6N6VP72"/>
<evidence type="ECO:0000313" key="2">
    <source>
        <dbReference type="Proteomes" id="UP000437748"/>
    </source>
</evidence>
<evidence type="ECO:0008006" key="3">
    <source>
        <dbReference type="Google" id="ProtNLM"/>
    </source>
</evidence>
<gene>
    <name evidence="1" type="ORF">GCL60_14105</name>
</gene>
<sequence>MKDIKNYILSYKIKYEQNPLILFLNNSSLDPYKRLSLAPCLAHFAMSFSDLNKFIYRNLEQKDMFQEIINEHTFEDERHATLFIKDMKQLEYNTPNLFVDTLQFLWGSDTIKVRQTTFDLISLLSNRSSFEKYVILESIENNGHIIFKALSYAAEELSLITGKNYIYFGMHHLNLETGHALGKKVEFYSEKIENYRPTLSQKETALYLVDCVYDIFNLFWNNLYDYSNKST</sequence>
<dbReference type="Gene3D" id="1.20.910.10">
    <property type="entry name" value="Heme oxygenase-like"/>
    <property type="match status" value="1"/>
</dbReference>
<keyword evidence="2" id="KW-1185">Reference proteome</keyword>
<proteinExistence type="predicted"/>
<dbReference type="OrthoDB" id="4653716at2"/>
<comment type="caution">
    <text evidence="1">The sequence shown here is derived from an EMBL/GenBank/DDBJ whole genome shotgun (WGS) entry which is preliminary data.</text>
</comment>
<dbReference type="SMR" id="A0A6N6VP72"/>
<accession>A0A6N6VP72</accession>
<dbReference type="EMBL" id="WFLM01000005">
    <property type="protein sequence ID" value="KAB8036968.1"/>
    <property type="molecule type" value="Genomic_DNA"/>
</dbReference>